<dbReference type="EMBL" id="BBXV01000023">
    <property type="protein sequence ID" value="GAQ17928.1"/>
    <property type="molecule type" value="Genomic_DNA"/>
</dbReference>
<sequence>MSKNLGSGIGKIPGLQSTAPPAKGNISHIADLEIFQSCSLRVMYISNKSPLSRTIKFIHITLFVFCIDWHE</sequence>
<name>A0A0U9HCI9_9BACI</name>
<evidence type="ECO:0000313" key="2">
    <source>
        <dbReference type="EMBL" id="GAQ17928.1"/>
    </source>
</evidence>
<keyword evidence="2" id="KW-0687">Ribonucleoprotein</keyword>
<dbReference type="Proteomes" id="UP000052946">
    <property type="component" value="Unassembled WGS sequence"/>
</dbReference>
<dbReference type="GO" id="GO:0005840">
    <property type="term" value="C:ribosome"/>
    <property type="evidence" value="ECO:0007669"/>
    <property type="project" value="UniProtKB-KW"/>
</dbReference>
<reference evidence="3" key="1">
    <citation type="submission" date="2015-07" db="EMBL/GenBank/DDBJ databases">
        <title>Draft Genome Sequence of Oceanobacillus picturae Heshi-B3 that Was Isolated from Fermented Rice Bran with Aging Salted Mackerel, Which Was Named Heshiko as Traditional Fermented Seafood in Japan.</title>
        <authorList>
            <person name="Akuzawa S."/>
            <person name="Nakagawa J."/>
            <person name="Kanekatsu T."/>
            <person name="Kanesaki Y."/>
            <person name="Suzuki T."/>
        </authorList>
    </citation>
    <scope>NUCLEOTIDE SEQUENCE [LARGE SCALE GENOMIC DNA]</scope>
    <source>
        <strain evidence="3">Heshi-B3</strain>
    </source>
</reference>
<organism evidence="2 3">
    <name type="scientific">Oceanobacillus picturae</name>
    <dbReference type="NCBI Taxonomy" id="171693"/>
    <lineage>
        <taxon>Bacteria</taxon>
        <taxon>Bacillati</taxon>
        <taxon>Bacillota</taxon>
        <taxon>Bacilli</taxon>
        <taxon>Bacillales</taxon>
        <taxon>Bacillaceae</taxon>
        <taxon>Oceanobacillus</taxon>
    </lineage>
</organism>
<dbReference type="AlphaFoldDB" id="A0A0U9HCI9"/>
<keyword evidence="2" id="KW-0689">Ribosomal protein</keyword>
<feature type="region of interest" description="Disordered" evidence="1">
    <location>
        <begin position="1"/>
        <end position="21"/>
    </location>
</feature>
<evidence type="ECO:0000313" key="3">
    <source>
        <dbReference type="Proteomes" id="UP000052946"/>
    </source>
</evidence>
<proteinExistence type="predicted"/>
<reference evidence="2 3" key="2">
    <citation type="journal article" date="2016" name="Genome Announc.">
        <title>Draft Genome Sequence of Oceanobacillus picturae Heshi-B3, Isolated from Fermented Rice Bran in a Traditional Japanese Seafood Dish.</title>
        <authorList>
            <person name="Akuzawa S."/>
            <person name="Nagaoka J."/>
            <person name="Kanekatsu M."/>
            <person name="Kanesaki Y."/>
            <person name="Suzuki T."/>
        </authorList>
    </citation>
    <scope>NUCLEOTIDE SEQUENCE [LARGE SCALE GENOMIC DNA]</scope>
    <source>
        <strain evidence="2 3">Heshi-B3</strain>
    </source>
</reference>
<gene>
    <name evidence="2" type="ORF">OPHB3_1865</name>
</gene>
<protein>
    <submittedName>
        <fullName evidence="2">Ribosomal protein, large, P0</fullName>
    </submittedName>
</protein>
<evidence type="ECO:0000256" key="1">
    <source>
        <dbReference type="SAM" id="MobiDB-lite"/>
    </source>
</evidence>
<accession>A0A0U9HCI9</accession>
<comment type="caution">
    <text evidence="2">The sequence shown here is derived from an EMBL/GenBank/DDBJ whole genome shotgun (WGS) entry which is preliminary data.</text>
</comment>